<protein>
    <submittedName>
        <fullName evidence="2">Putative short-chain dehydrogenase</fullName>
    </submittedName>
</protein>
<sequence length="311" mass="34401">MSHVRGLFDFTKSNFTNTIHQEVYPAIAPTRPELSQDGRAILISGGGNGLGYNIAQAFVRAAAHTVVIIGRRFDVLVEARSRLEAETKAADTNTQIIARACDLTDRAQVDALWKELNDVLGIVVDVFIANAAKPAQPKRILEAGTDDIWSQLEVNAKAPLYLTEKFCSQPGKRQKFIVNVSSGSIHYYTHPGTAARPGATLSKMTGTLLFQLIAMETPHEELQVISYHPGLLWNEYFESLGLPREKFNNSELAAAFAVWAASKEAAFLHGRFAWASWDVEELATGETREQIDEDPYFLRSTIAPLKRGNRA</sequence>
<dbReference type="OrthoDB" id="1933717at2759"/>
<evidence type="ECO:0000256" key="1">
    <source>
        <dbReference type="ARBA" id="ARBA00006484"/>
    </source>
</evidence>
<dbReference type="EMBL" id="ML991832">
    <property type="protein sequence ID" value="KAF2231062.1"/>
    <property type="molecule type" value="Genomic_DNA"/>
</dbReference>
<dbReference type="Pfam" id="PF00106">
    <property type="entry name" value="adh_short"/>
    <property type="match status" value="1"/>
</dbReference>
<dbReference type="SUPFAM" id="SSF51735">
    <property type="entry name" value="NAD(P)-binding Rossmann-fold domains"/>
    <property type="match status" value="1"/>
</dbReference>
<dbReference type="PANTHER" id="PTHR42760:SF122">
    <property type="entry name" value="NAD(P)-BINDING PROTEIN"/>
    <property type="match status" value="1"/>
</dbReference>
<evidence type="ECO:0000313" key="3">
    <source>
        <dbReference type="Proteomes" id="UP000800092"/>
    </source>
</evidence>
<dbReference type="CDD" id="cd05233">
    <property type="entry name" value="SDR_c"/>
    <property type="match status" value="1"/>
</dbReference>
<evidence type="ECO:0000313" key="2">
    <source>
        <dbReference type="EMBL" id="KAF2231062.1"/>
    </source>
</evidence>
<dbReference type="Gene3D" id="3.40.50.720">
    <property type="entry name" value="NAD(P)-binding Rossmann-like Domain"/>
    <property type="match status" value="1"/>
</dbReference>
<reference evidence="2" key="1">
    <citation type="journal article" date="2020" name="Stud. Mycol.">
        <title>101 Dothideomycetes genomes: a test case for predicting lifestyles and emergence of pathogens.</title>
        <authorList>
            <person name="Haridas S."/>
            <person name="Albert R."/>
            <person name="Binder M."/>
            <person name="Bloem J."/>
            <person name="Labutti K."/>
            <person name="Salamov A."/>
            <person name="Andreopoulos B."/>
            <person name="Baker S."/>
            <person name="Barry K."/>
            <person name="Bills G."/>
            <person name="Bluhm B."/>
            <person name="Cannon C."/>
            <person name="Castanera R."/>
            <person name="Culley D."/>
            <person name="Daum C."/>
            <person name="Ezra D."/>
            <person name="Gonzalez J."/>
            <person name="Henrissat B."/>
            <person name="Kuo A."/>
            <person name="Liang C."/>
            <person name="Lipzen A."/>
            <person name="Lutzoni F."/>
            <person name="Magnuson J."/>
            <person name="Mondo S."/>
            <person name="Nolan M."/>
            <person name="Ohm R."/>
            <person name="Pangilinan J."/>
            <person name="Park H.-J."/>
            <person name="Ramirez L."/>
            <person name="Alfaro M."/>
            <person name="Sun H."/>
            <person name="Tritt A."/>
            <person name="Yoshinaga Y."/>
            <person name="Zwiers L.-H."/>
            <person name="Turgeon B."/>
            <person name="Goodwin S."/>
            <person name="Spatafora J."/>
            <person name="Crous P."/>
            <person name="Grigoriev I."/>
        </authorList>
    </citation>
    <scope>NUCLEOTIDE SEQUENCE</scope>
    <source>
        <strain evidence="2">Tuck. ex Michener</strain>
    </source>
</reference>
<name>A0A6A6GZ94_VIRVR</name>
<dbReference type="GO" id="GO:0016616">
    <property type="term" value="F:oxidoreductase activity, acting on the CH-OH group of donors, NAD or NADP as acceptor"/>
    <property type="evidence" value="ECO:0007669"/>
    <property type="project" value="TreeGrafter"/>
</dbReference>
<gene>
    <name evidence="2" type="ORF">EV356DRAFT_490956</name>
</gene>
<accession>A0A6A6GZ94</accession>
<dbReference type="PANTHER" id="PTHR42760">
    <property type="entry name" value="SHORT-CHAIN DEHYDROGENASES/REDUCTASES FAMILY MEMBER"/>
    <property type="match status" value="1"/>
</dbReference>
<dbReference type="GO" id="GO:0048038">
    <property type="term" value="F:quinone binding"/>
    <property type="evidence" value="ECO:0007669"/>
    <property type="project" value="TreeGrafter"/>
</dbReference>
<organism evidence="2 3">
    <name type="scientific">Viridothelium virens</name>
    <name type="common">Speckled blister lichen</name>
    <name type="synonym">Trypethelium virens</name>
    <dbReference type="NCBI Taxonomy" id="1048519"/>
    <lineage>
        <taxon>Eukaryota</taxon>
        <taxon>Fungi</taxon>
        <taxon>Dikarya</taxon>
        <taxon>Ascomycota</taxon>
        <taxon>Pezizomycotina</taxon>
        <taxon>Dothideomycetes</taxon>
        <taxon>Dothideomycetes incertae sedis</taxon>
        <taxon>Trypetheliales</taxon>
        <taxon>Trypetheliaceae</taxon>
        <taxon>Viridothelium</taxon>
    </lineage>
</organism>
<dbReference type="Proteomes" id="UP000800092">
    <property type="component" value="Unassembled WGS sequence"/>
</dbReference>
<keyword evidence="3" id="KW-1185">Reference proteome</keyword>
<dbReference type="InterPro" id="IPR002347">
    <property type="entry name" value="SDR_fam"/>
</dbReference>
<dbReference type="AlphaFoldDB" id="A0A6A6GZ94"/>
<proteinExistence type="inferred from homology"/>
<comment type="similarity">
    <text evidence="1">Belongs to the short-chain dehydrogenases/reductases (SDR) family.</text>
</comment>
<dbReference type="GO" id="GO:0006633">
    <property type="term" value="P:fatty acid biosynthetic process"/>
    <property type="evidence" value="ECO:0007669"/>
    <property type="project" value="TreeGrafter"/>
</dbReference>
<dbReference type="InterPro" id="IPR036291">
    <property type="entry name" value="NAD(P)-bd_dom_sf"/>
</dbReference>